<feature type="domain" description="EAL" evidence="8">
    <location>
        <begin position="1228"/>
        <end position="1483"/>
    </location>
</feature>
<name>A0A6L7HUB3_9GAMM</name>
<dbReference type="InterPro" id="IPR013655">
    <property type="entry name" value="PAS_fold_3"/>
</dbReference>
<evidence type="ECO:0000256" key="5">
    <source>
        <dbReference type="SAM" id="SignalP"/>
    </source>
</evidence>
<dbReference type="PROSITE" id="PS50113">
    <property type="entry name" value="PAC"/>
    <property type="match status" value="2"/>
</dbReference>
<feature type="domain" description="PAS" evidence="6">
    <location>
        <begin position="931"/>
        <end position="986"/>
    </location>
</feature>
<dbReference type="Gene3D" id="2.130.10.10">
    <property type="entry name" value="YVTN repeat-like/Quinoprotein amine dehydrogenase"/>
    <property type="match status" value="3"/>
</dbReference>
<evidence type="ECO:0000313" key="10">
    <source>
        <dbReference type="EMBL" id="MXR67902.1"/>
    </source>
</evidence>
<evidence type="ECO:0000259" key="7">
    <source>
        <dbReference type="PROSITE" id="PS50113"/>
    </source>
</evidence>
<evidence type="ECO:0000259" key="8">
    <source>
        <dbReference type="PROSITE" id="PS50883"/>
    </source>
</evidence>
<keyword evidence="3" id="KW-0973">c-di-GMP</keyword>
<dbReference type="SUPFAM" id="SSF55073">
    <property type="entry name" value="Nucleotide cyclase"/>
    <property type="match status" value="1"/>
</dbReference>
<dbReference type="SUPFAM" id="SSF141868">
    <property type="entry name" value="EAL domain-like"/>
    <property type="match status" value="1"/>
</dbReference>
<dbReference type="Pfam" id="PF00990">
    <property type="entry name" value="GGDEF"/>
    <property type="match status" value="1"/>
</dbReference>
<dbReference type="InterPro" id="IPR000014">
    <property type="entry name" value="PAS"/>
</dbReference>
<dbReference type="CDD" id="cd01949">
    <property type="entry name" value="GGDEF"/>
    <property type="match status" value="1"/>
</dbReference>
<feature type="chain" id="PRO_5026740338" description="cyclic-guanylate-specific phosphodiesterase" evidence="5">
    <location>
        <begin position="26"/>
        <end position="1484"/>
    </location>
</feature>
<dbReference type="InterPro" id="IPR035965">
    <property type="entry name" value="PAS-like_dom_sf"/>
</dbReference>
<dbReference type="PANTHER" id="PTHR44757:SF2">
    <property type="entry name" value="BIOFILM ARCHITECTURE MAINTENANCE PROTEIN MBAA"/>
    <property type="match status" value="1"/>
</dbReference>
<evidence type="ECO:0000259" key="9">
    <source>
        <dbReference type="PROSITE" id="PS50887"/>
    </source>
</evidence>
<dbReference type="Gene3D" id="3.30.70.270">
    <property type="match status" value="1"/>
</dbReference>
<dbReference type="SUPFAM" id="SSF63829">
    <property type="entry name" value="Calcium-dependent phosphotriesterase"/>
    <property type="match status" value="1"/>
</dbReference>
<dbReference type="InterPro" id="IPR036322">
    <property type="entry name" value="WD40_repeat_dom_sf"/>
</dbReference>
<comment type="cofactor">
    <cofactor evidence="1">
        <name>Mg(2+)</name>
        <dbReference type="ChEBI" id="CHEBI:18420"/>
    </cofactor>
</comment>
<dbReference type="InterPro" id="IPR000700">
    <property type="entry name" value="PAS-assoc_C"/>
</dbReference>
<dbReference type="NCBIfam" id="TIGR00229">
    <property type="entry name" value="sensory_box"/>
    <property type="match status" value="1"/>
</dbReference>
<reference evidence="10 11" key="1">
    <citation type="submission" date="2019-12" db="EMBL/GenBank/DDBJ databases">
        <title>Shewanella insulae sp. nov., isolated from a tidal flat.</title>
        <authorList>
            <person name="Yoon J.-H."/>
        </authorList>
    </citation>
    <scope>NUCLEOTIDE SEQUENCE [LARGE SCALE GENOMIC DNA]</scope>
    <source>
        <strain evidence="10 11">JBTF-M18</strain>
    </source>
</reference>
<dbReference type="CDD" id="cd00130">
    <property type="entry name" value="PAS"/>
    <property type="match status" value="1"/>
</dbReference>
<dbReference type="Gene3D" id="3.20.20.450">
    <property type="entry name" value="EAL domain"/>
    <property type="match status" value="1"/>
</dbReference>
<proteinExistence type="predicted"/>
<dbReference type="NCBIfam" id="TIGR00254">
    <property type="entry name" value="GGDEF"/>
    <property type="match status" value="1"/>
</dbReference>
<feature type="signal peptide" evidence="5">
    <location>
        <begin position="1"/>
        <end position="25"/>
    </location>
</feature>
<dbReference type="SMART" id="SM00086">
    <property type="entry name" value="PAC"/>
    <property type="match status" value="2"/>
</dbReference>
<dbReference type="EMBL" id="WRPA01000002">
    <property type="protein sequence ID" value="MXR67902.1"/>
    <property type="molecule type" value="Genomic_DNA"/>
</dbReference>
<dbReference type="Pfam" id="PF08447">
    <property type="entry name" value="PAS_3"/>
    <property type="match status" value="1"/>
</dbReference>
<dbReference type="Pfam" id="PF07494">
    <property type="entry name" value="Reg_prop"/>
    <property type="match status" value="1"/>
</dbReference>
<dbReference type="SMART" id="SM00052">
    <property type="entry name" value="EAL"/>
    <property type="match status" value="1"/>
</dbReference>
<feature type="domain" description="GGDEF" evidence="9">
    <location>
        <begin position="1086"/>
        <end position="1219"/>
    </location>
</feature>
<dbReference type="FunFam" id="3.20.20.450:FF:000001">
    <property type="entry name" value="Cyclic di-GMP phosphodiesterase yahA"/>
    <property type="match status" value="1"/>
</dbReference>
<dbReference type="SMART" id="SM00091">
    <property type="entry name" value="PAS"/>
    <property type="match status" value="1"/>
</dbReference>
<dbReference type="Proteomes" id="UP000474778">
    <property type="component" value="Unassembled WGS sequence"/>
</dbReference>
<dbReference type="Gene3D" id="2.60.40.10">
    <property type="entry name" value="Immunoglobulins"/>
    <property type="match status" value="1"/>
</dbReference>
<comment type="caution">
    <text evidence="10">The sequence shown here is derived from an EMBL/GenBank/DDBJ whole genome shotgun (WGS) entry which is preliminary data.</text>
</comment>
<gene>
    <name evidence="10" type="ORF">GNT65_04340</name>
</gene>
<dbReference type="SUPFAM" id="SSF50978">
    <property type="entry name" value="WD40 repeat-like"/>
    <property type="match status" value="1"/>
</dbReference>
<comment type="catalytic activity">
    <reaction evidence="4">
        <text>3',3'-c-di-GMP + H2O = 5'-phosphoguanylyl(3'-&gt;5')guanosine + H(+)</text>
        <dbReference type="Rhea" id="RHEA:24902"/>
        <dbReference type="ChEBI" id="CHEBI:15377"/>
        <dbReference type="ChEBI" id="CHEBI:15378"/>
        <dbReference type="ChEBI" id="CHEBI:58754"/>
        <dbReference type="ChEBI" id="CHEBI:58805"/>
        <dbReference type="EC" id="3.1.4.52"/>
    </reaction>
    <physiologicalReaction direction="left-to-right" evidence="4">
        <dbReference type="Rhea" id="RHEA:24903"/>
    </physiologicalReaction>
</comment>
<dbReference type="InterPro" id="IPR013783">
    <property type="entry name" value="Ig-like_fold"/>
</dbReference>
<dbReference type="InterPro" id="IPR000160">
    <property type="entry name" value="GGDEF_dom"/>
</dbReference>
<organism evidence="10 11">
    <name type="scientific">Shewanella insulae</name>
    <dbReference type="NCBI Taxonomy" id="2681496"/>
    <lineage>
        <taxon>Bacteria</taxon>
        <taxon>Pseudomonadati</taxon>
        <taxon>Pseudomonadota</taxon>
        <taxon>Gammaproteobacteria</taxon>
        <taxon>Alteromonadales</taxon>
        <taxon>Shewanellaceae</taxon>
        <taxon>Shewanella</taxon>
    </lineage>
</organism>
<dbReference type="InterPro" id="IPR001610">
    <property type="entry name" value="PAC"/>
</dbReference>
<dbReference type="Gene3D" id="3.30.450.20">
    <property type="entry name" value="PAS domain"/>
    <property type="match status" value="2"/>
</dbReference>
<evidence type="ECO:0000259" key="6">
    <source>
        <dbReference type="PROSITE" id="PS50112"/>
    </source>
</evidence>
<dbReference type="InterPro" id="IPR035919">
    <property type="entry name" value="EAL_sf"/>
</dbReference>
<dbReference type="PROSITE" id="PS50887">
    <property type="entry name" value="GGDEF"/>
    <property type="match status" value="1"/>
</dbReference>
<dbReference type="GO" id="GO:0071732">
    <property type="term" value="P:cellular response to nitric oxide"/>
    <property type="evidence" value="ECO:0007669"/>
    <property type="project" value="UniProtKB-ARBA"/>
</dbReference>
<feature type="domain" description="PAC" evidence="7">
    <location>
        <begin position="1002"/>
        <end position="1054"/>
    </location>
</feature>
<evidence type="ECO:0000256" key="2">
    <source>
        <dbReference type="ARBA" id="ARBA00012282"/>
    </source>
</evidence>
<keyword evidence="11" id="KW-1185">Reference proteome</keyword>
<dbReference type="SMART" id="SM00267">
    <property type="entry name" value="GGDEF"/>
    <property type="match status" value="1"/>
</dbReference>
<dbReference type="SUPFAM" id="SSF55785">
    <property type="entry name" value="PYP-like sensor domain (PAS domain)"/>
    <property type="match status" value="2"/>
</dbReference>
<dbReference type="PROSITE" id="PS50883">
    <property type="entry name" value="EAL"/>
    <property type="match status" value="1"/>
</dbReference>
<dbReference type="FunFam" id="3.30.70.270:FF:000001">
    <property type="entry name" value="Diguanylate cyclase domain protein"/>
    <property type="match status" value="1"/>
</dbReference>
<keyword evidence="5" id="KW-0732">Signal</keyword>
<dbReference type="InterPro" id="IPR043128">
    <property type="entry name" value="Rev_trsase/Diguanyl_cyclase"/>
</dbReference>
<dbReference type="GO" id="GO:0071111">
    <property type="term" value="F:cyclic-guanylate-specific phosphodiesterase activity"/>
    <property type="evidence" value="ECO:0007669"/>
    <property type="project" value="UniProtKB-EC"/>
</dbReference>
<dbReference type="InterPro" id="IPR029787">
    <property type="entry name" value="Nucleotide_cyclase"/>
</dbReference>
<dbReference type="InterPro" id="IPR015943">
    <property type="entry name" value="WD40/YVTN_repeat-like_dom_sf"/>
</dbReference>
<sequence>MSFAKALRLLSLFVLMFGFTFPSVAGDLVQRVFSARDGLNNATVNDISFDEYGYTWLSTEQGLYRISDTKARRIDKDANHIRLSDEYIYLAESLSKQHLLVSSYANTYLYDIVKDEFVQLGGPALFPEFNPSGLQAVTRQKDGSYVLLSYFGELYRLDYEAMSLTFISALPSDPDMPWFVLSQFGDAQLIVGKSYELQLRDSLGMLRGLFPWSEEQGQIKSLFEDRAGRLWLGSSNGLYRVYPDSLTLEKVEQIPFYVTQMAQDKLGFLWLSGREGLIKWNPDTLEIKRFTNELKLAADLDYIYDLAVDDNDLVWVGGSGDGLAIIADDPDFVLDNFTRNAPYRLSDEMIWSIFADQNYLWLGTDKGLIEVERMAQKSQTYLPDEMEVNDSVYTVSELDPQRLLVGTTNGLFVYDRQTREMQRFNEFTGGRTSLENKMVYFSYKDPLITSRWWFVTATGLFYWDKGSLEPSRMQVKGVDGTLHQIPLRSIYRAADGKLWIGGENLFGYIDSKGRFYSRIDIFADDHISIDVSYIKEVDSGVLWLGTSPKGLVEYHPKTGLTYFLTDNWQVECSSVYFIEQLPGYRVLGCANSLVRQDLTTGGITVIEKQDGLISHELNDGASFYQPGTGLFVGSPDGVSLVDVPQMRNRLAEDGIMMESVSVFYEDNTETKLVPEAGMLIEPGARLISFQLTSLDYLTDIPFQLQYRLRRGKASQESKYLQLMGQSQVNVSGLKEGHYTLDILSEENGVWSQTPYSFNFVVEDYWWNYDWFRGLLLLSLLLVGLYFLLLRQKQIGAFRRVNKKLKESEDRLRQSLRGSDSELWEWHSESETFLLENRGRYFPDKGDAFELKMEEFPIFADDQDKVFTAWKRLLSKQDDRLDVDYRYRRPDESWGWTRVRGRALEFDPISGRVKKVAGIYTDITTQRMLEDDVKLLAQAFANTSEGVLILDADERVRVSNKAAQSILGMTAEELKDRYFAQLVHSSEDRSDEINILLEQGITWTGEHEFQCSEGLICPVWLNLSTMRDERGAISHYVAVFSDITERKQTEADLRRLANYDVLTGLPNRSLFASRLAKCIHRAEQTQDKLALIFLDLDRFKNVNDSYGHSMGDALLVEAASRLQSCVSENHTLCRFGGDEFVILMRDMVDIDEVNHLCEALIRQIEKPFELYGREFFISTSIGVSLWPDDAKEPEVLIKNADQAMYHAKEEGRGNFQYFSAERNAEALYHLKLEAELRRAMDRQEFELYFQPQIDILKDDKVVGMEALLRWHHPKEGYIRPDIFIRVAESCGLIIDIDRWVINQACIQGAKWAKHFGDDLKLSVNVSAVHFRQPDFIQDVQQALKESGMPAKMLGLEITEGVLMKELHVAKDHLKALREIGIEVAIDDFGTGYSSLAYLRSFDVSTLKIDRSFLIDIANNEADQAIASSIIELARNLKLKVVAEGVETQEQLEQVFSRGCYVIQGYYFAKPMGIDEFEKYLYIQSQ</sequence>
<accession>A0A6L7HUB3</accession>
<dbReference type="CDD" id="cd01948">
    <property type="entry name" value="EAL"/>
    <property type="match status" value="1"/>
</dbReference>
<evidence type="ECO:0000256" key="4">
    <source>
        <dbReference type="ARBA" id="ARBA00051114"/>
    </source>
</evidence>
<evidence type="ECO:0000313" key="11">
    <source>
        <dbReference type="Proteomes" id="UP000474778"/>
    </source>
</evidence>
<dbReference type="Pfam" id="PF00563">
    <property type="entry name" value="EAL"/>
    <property type="match status" value="1"/>
</dbReference>
<dbReference type="Pfam" id="PF13426">
    <property type="entry name" value="PAS_9"/>
    <property type="match status" value="1"/>
</dbReference>
<dbReference type="PANTHER" id="PTHR44757">
    <property type="entry name" value="DIGUANYLATE CYCLASE DGCP"/>
    <property type="match status" value="1"/>
</dbReference>
<feature type="domain" description="PAC" evidence="7">
    <location>
        <begin position="880"/>
        <end position="934"/>
    </location>
</feature>
<evidence type="ECO:0000256" key="3">
    <source>
        <dbReference type="ARBA" id="ARBA00022636"/>
    </source>
</evidence>
<dbReference type="EC" id="3.1.4.52" evidence="2"/>
<dbReference type="InterPro" id="IPR001633">
    <property type="entry name" value="EAL_dom"/>
</dbReference>
<protein>
    <recommendedName>
        <fullName evidence="2">cyclic-guanylate-specific phosphodiesterase</fullName>
        <ecNumber evidence="2">3.1.4.52</ecNumber>
    </recommendedName>
</protein>
<dbReference type="InterPro" id="IPR052155">
    <property type="entry name" value="Biofilm_reg_signaling"/>
</dbReference>
<evidence type="ECO:0000256" key="1">
    <source>
        <dbReference type="ARBA" id="ARBA00001946"/>
    </source>
</evidence>
<dbReference type="RefSeq" id="WP_160793875.1">
    <property type="nucleotide sequence ID" value="NZ_WRPA01000002.1"/>
</dbReference>
<dbReference type="PROSITE" id="PS50112">
    <property type="entry name" value="PAS"/>
    <property type="match status" value="1"/>
</dbReference>
<dbReference type="InterPro" id="IPR011110">
    <property type="entry name" value="Reg_prop"/>
</dbReference>